<evidence type="ECO:0000313" key="1">
    <source>
        <dbReference type="EMBL" id="JAT92135.1"/>
    </source>
</evidence>
<proteinExistence type="evidence at transcript level"/>
<name>A0A1E1WYP9_9ACAR</name>
<accession>A0A1E1WYP9</accession>
<dbReference type="EMBL" id="GFAC01007053">
    <property type="protein sequence ID" value="JAT92135.1"/>
    <property type="molecule type" value="mRNA"/>
</dbReference>
<feature type="non-terminal residue" evidence="1">
    <location>
        <position position="1"/>
    </location>
</feature>
<sequence length="132" mass="14589">VAVMLCCFTYVTVNANVENVLEQLKQLVRDFVPDKAMAQQYIDKMDSARECLAIAKDINPAVMKQFADGLIPTVTECGGKYMSIADTAEKEGKMKACFEEKADKFKASSGMTAAEIEMFDKTGQCIQEKVKP</sequence>
<reference evidence="1" key="1">
    <citation type="journal article" date="2017" name="Front. Cell. Infect. Microbiol.">
        <title>The Distinct Transcriptional Response of the Midgut of Amblyomma sculptum and Amblyomma aureolatum Ticks to Rickettsia rickettsii Correlates to Their Differences in Susceptibility to Infection.</title>
        <authorList>
            <person name="Martins L.A."/>
            <person name="Galletti M.F.B.M."/>
            <person name="Ribeiro J.M."/>
            <person name="Fujita A."/>
            <person name="Costa F.B."/>
            <person name="Labruna M.B."/>
            <person name="Daffre S."/>
            <person name="Fogaca A.C."/>
        </authorList>
    </citation>
    <scope>NUCLEOTIDE SEQUENCE</scope>
</reference>
<protein>
    <submittedName>
        <fullName evidence="1">Uncharacterized protein</fullName>
    </submittedName>
</protein>
<organism evidence="1">
    <name type="scientific">Amblyomma aureolatum</name>
    <dbReference type="NCBI Taxonomy" id="187763"/>
    <lineage>
        <taxon>Eukaryota</taxon>
        <taxon>Metazoa</taxon>
        <taxon>Ecdysozoa</taxon>
        <taxon>Arthropoda</taxon>
        <taxon>Chelicerata</taxon>
        <taxon>Arachnida</taxon>
        <taxon>Acari</taxon>
        <taxon>Parasitiformes</taxon>
        <taxon>Ixodida</taxon>
        <taxon>Ixodoidea</taxon>
        <taxon>Ixodidae</taxon>
        <taxon>Amblyomminae</taxon>
        <taxon>Amblyomma</taxon>
    </lineage>
</organism>
<dbReference type="AlphaFoldDB" id="A0A1E1WYP9"/>